<reference evidence="2" key="1">
    <citation type="submission" date="2023-08" db="EMBL/GenBank/DDBJ databases">
        <title>The novel hydrolase IpcH responsible for the initial isoprocarb degradation step in Rhodococcus sp. D-6.</title>
        <authorList>
            <person name="Zhu Q."/>
        </authorList>
    </citation>
    <scope>NUCLEOTIDE SEQUENCE</scope>
    <source>
        <strain evidence="2">D-6</strain>
    </source>
</reference>
<evidence type="ECO:0000256" key="1">
    <source>
        <dbReference type="SAM" id="SignalP"/>
    </source>
</evidence>
<evidence type="ECO:0008006" key="3">
    <source>
        <dbReference type="Google" id="ProtNLM"/>
    </source>
</evidence>
<dbReference type="EMBL" id="CP132970">
    <property type="protein sequence ID" value="XBW06603.1"/>
    <property type="molecule type" value="Genomic_DNA"/>
</dbReference>
<dbReference type="RefSeq" id="WP_230824905.1">
    <property type="nucleotide sequence ID" value="NZ_CP132970.1"/>
</dbReference>
<dbReference type="PROSITE" id="PS51257">
    <property type="entry name" value="PROKAR_LIPOPROTEIN"/>
    <property type="match status" value="1"/>
</dbReference>
<evidence type="ECO:0000313" key="2">
    <source>
        <dbReference type="EMBL" id="XBW06603.1"/>
    </source>
</evidence>
<accession>A0AAU7V2R6</accession>
<dbReference type="KEGG" id="rhox:RBB84_12260"/>
<protein>
    <recommendedName>
        <fullName evidence="3">DUF732 domain-containing protein</fullName>
    </recommendedName>
</protein>
<keyword evidence="1" id="KW-0732">Signal</keyword>
<feature type="chain" id="PRO_5043392091" description="DUF732 domain-containing protein" evidence="1">
    <location>
        <begin position="22"/>
        <end position="112"/>
    </location>
</feature>
<organism evidence="2">
    <name type="scientific">Rhodococcus sp. D-6</name>
    <dbReference type="NCBI Taxonomy" id="1387842"/>
    <lineage>
        <taxon>Bacteria</taxon>
        <taxon>Bacillati</taxon>
        <taxon>Actinomycetota</taxon>
        <taxon>Actinomycetes</taxon>
        <taxon>Mycobacteriales</taxon>
        <taxon>Nocardiaceae</taxon>
        <taxon>Rhodococcus</taxon>
    </lineage>
</organism>
<dbReference type="AlphaFoldDB" id="A0AAU7V2R6"/>
<proteinExistence type="predicted"/>
<name>A0AAU7V2R6_9NOCA</name>
<sequence>MATVRRIIGAGCLVLTLVACSASEPDEPDEGTGTAEVGSLLRKLDEAGIGAEYQNVDPALLHEIASATCSALRDGATPAEAIEVMIVHGNLAFPGTTLEAIIDVYCPEMALE</sequence>
<gene>
    <name evidence="2" type="ORF">RBB84_12260</name>
</gene>
<feature type="signal peptide" evidence="1">
    <location>
        <begin position="1"/>
        <end position="21"/>
    </location>
</feature>